<dbReference type="EMBL" id="HADX01012619">
    <property type="protein sequence ID" value="SBP34851.1"/>
    <property type="molecule type" value="Transcribed_RNA"/>
</dbReference>
<proteinExistence type="predicted"/>
<feature type="non-terminal residue" evidence="2">
    <location>
        <position position="1"/>
    </location>
</feature>
<accession>A0A1A7YXH9</accession>
<organism evidence="2">
    <name type="scientific">Iconisemion striatum</name>
    <dbReference type="NCBI Taxonomy" id="60296"/>
    <lineage>
        <taxon>Eukaryota</taxon>
        <taxon>Metazoa</taxon>
        <taxon>Chordata</taxon>
        <taxon>Craniata</taxon>
        <taxon>Vertebrata</taxon>
        <taxon>Euteleostomi</taxon>
        <taxon>Actinopterygii</taxon>
        <taxon>Neopterygii</taxon>
        <taxon>Teleostei</taxon>
        <taxon>Neoteleostei</taxon>
        <taxon>Acanthomorphata</taxon>
        <taxon>Ovalentaria</taxon>
        <taxon>Atherinomorphae</taxon>
        <taxon>Cyprinodontiformes</taxon>
        <taxon>Nothobranchiidae</taxon>
        <taxon>Iconisemion</taxon>
    </lineage>
</organism>
<reference evidence="2" key="1">
    <citation type="submission" date="2016-05" db="EMBL/GenBank/DDBJ databases">
        <authorList>
            <person name="Lavstsen T."/>
            <person name="Jespersen J.S."/>
        </authorList>
    </citation>
    <scope>NUCLEOTIDE SEQUENCE</scope>
    <source>
        <tissue evidence="2">Brain</tissue>
    </source>
</reference>
<protein>
    <submittedName>
        <fullName evidence="2">Uncharacterized protein</fullName>
    </submittedName>
</protein>
<sequence length="52" mass="6133">AKERERERDAQQENKQLASFRCFLCIRSVRSYSGEERATSHAHWKGGEDKIH</sequence>
<feature type="region of interest" description="Disordered" evidence="1">
    <location>
        <begin position="33"/>
        <end position="52"/>
    </location>
</feature>
<dbReference type="AlphaFoldDB" id="A0A1A7YXH9"/>
<name>A0A1A7YXH9_9TELE</name>
<reference evidence="2" key="2">
    <citation type="submission" date="2016-06" db="EMBL/GenBank/DDBJ databases">
        <title>The genome of a short-lived fish provides insights into sex chromosome evolution and the genetic control of aging.</title>
        <authorList>
            <person name="Reichwald K."/>
            <person name="Felder M."/>
            <person name="Petzold A."/>
            <person name="Koch P."/>
            <person name="Groth M."/>
            <person name="Platzer M."/>
        </authorList>
    </citation>
    <scope>NUCLEOTIDE SEQUENCE</scope>
    <source>
        <tissue evidence="2">Brain</tissue>
    </source>
</reference>
<feature type="non-terminal residue" evidence="2">
    <location>
        <position position="52"/>
    </location>
</feature>
<evidence type="ECO:0000256" key="1">
    <source>
        <dbReference type="SAM" id="MobiDB-lite"/>
    </source>
</evidence>
<gene>
    <name evidence="2" type="primary">Nfu_g_1_004835</name>
</gene>
<evidence type="ECO:0000313" key="2">
    <source>
        <dbReference type="EMBL" id="SBP34851.1"/>
    </source>
</evidence>